<dbReference type="PROSITE" id="PS50222">
    <property type="entry name" value="EF_HAND_2"/>
    <property type="match status" value="1"/>
</dbReference>
<reference evidence="3" key="1">
    <citation type="submission" date="2021-02" db="EMBL/GenBank/DDBJ databases">
        <authorList>
            <person name="Dougan E. K."/>
            <person name="Rhodes N."/>
            <person name="Thang M."/>
            <person name="Chan C."/>
        </authorList>
    </citation>
    <scope>NUCLEOTIDE SEQUENCE</scope>
</reference>
<dbReference type="EMBL" id="CAJNDS010002313">
    <property type="protein sequence ID" value="CAE7426668.1"/>
    <property type="molecule type" value="Genomic_DNA"/>
</dbReference>
<evidence type="ECO:0000259" key="2">
    <source>
        <dbReference type="PROSITE" id="PS50222"/>
    </source>
</evidence>
<gene>
    <name evidence="3" type="ORF">SNAT2548_LOCUS23219</name>
</gene>
<sequence>MFSAHGLWEAEETEAGVAKAAVAPVASAEATRQRMPWEVEPGVAKASATPAPITAAKQRMPWEVEPGVAKSSPAVAPGPAKQRMPWETEPGVAKANAQTAKAEPARQRMPWETESGVAKTAGAPPKAGQARQRMPWEAKPQASAQAAGASTTTSSAPTPQGLSGKWVLLPDPQAADDLLATGKAIDSRPVNGLPGSAPAGKAGGAGAGTFVRQAQGKASSDAKVLRFEDLDWDGSGSISKEDLMNVLIAFQTQQVTIEMPNVQMEAAKAKEQPPQPKPSLIYGTCVHCNRALTDDSTFCRHCGMRRVESALDWDADVIKTQGQGAEVSNLVVHFTLFFVLGSIIK</sequence>
<name>A0A812R9G1_9DINO</name>
<feature type="region of interest" description="Disordered" evidence="1">
    <location>
        <begin position="98"/>
        <end position="163"/>
    </location>
</feature>
<keyword evidence="4" id="KW-1185">Reference proteome</keyword>
<dbReference type="AlphaFoldDB" id="A0A812R9G1"/>
<evidence type="ECO:0000313" key="4">
    <source>
        <dbReference type="Proteomes" id="UP000604046"/>
    </source>
</evidence>
<dbReference type="OrthoDB" id="10363725at2759"/>
<feature type="compositionally biased region" description="Low complexity" evidence="1">
    <location>
        <begin position="140"/>
        <end position="161"/>
    </location>
</feature>
<comment type="caution">
    <text evidence="3">The sequence shown here is derived from an EMBL/GenBank/DDBJ whole genome shotgun (WGS) entry which is preliminary data.</text>
</comment>
<evidence type="ECO:0000313" key="3">
    <source>
        <dbReference type="EMBL" id="CAE7426668.1"/>
    </source>
</evidence>
<dbReference type="GO" id="GO:0005509">
    <property type="term" value="F:calcium ion binding"/>
    <property type="evidence" value="ECO:0007669"/>
    <property type="project" value="InterPro"/>
</dbReference>
<dbReference type="Proteomes" id="UP000604046">
    <property type="component" value="Unassembled WGS sequence"/>
</dbReference>
<evidence type="ECO:0000256" key="1">
    <source>
        <dbReference type="SAM" id="MobiDB-lite"/>
    </source>
</evidence>
<dbReference type="InterPro" id="IPR002048">
    <property type="entry name" value="EF_hand_dom"/>
</dbReference>
<accession>A0A812R9G1</accession>
<protein>
    <recommendedName>
        <fullName evidence="2">EF-hand domain-containing protein</fullName>
    </recommendedName>
</protein>
<organism evidence="3 4">
    <name type="scientific">Symbiodinium natans</name>
    <dbReference type="NCBI Taxonomy" id="878477"/>
    <lineage>
        <taxon>Eukaryota</taxon>
        <taxon>Sar</taxon>
        <taxon>Alveolata</taxon>
        <taxon>Dinophyceae</taxon>
        <taxon>Suessiales</taxon>
        <taxon>Symbiodiniaceae</taxon>
        <taxon>Symbiodinium</taxon>
    </lineage>
</organism>
<feature type="domain" description="EF-hand" evidence="2">
    <location>
        <begin position="227"/>
        <end position="253"/>
    </location>
</feature>
<proteinExistence type="predicted"/>